<dbReference type="GO" id="GO:0006412">
    <property type="term" value="P:translation"/>
    <property type="evidence" value="ECO:0007669"/>
    <property type="project" value="InterPro"/>
</dbReference>
<dbReference type="OrthoDB" id="441444at2759"/>
<dbReference type="Pfam" id="PF00312">
    <property type="entry name" value="Ribosomal_S15"/>
    <property type="match status" value="1"/>
</dbReference>
<keyword evidence="6" id="KW-1185">Reference proteome</keyword>
<dbReference type="Proteomes" id="UP000799772">
    <property type="component" value="Unassembled WGS sequence"/>
</dbReference>
<evidence type="ECO:0000256" key="1">
    <source>
        <dbReference type="ARBA" id="ARBA00008434"/>
    </source>
</evidence>
<dbReference type="GO" id="GO:0003735">
    <property type="term" value="F:structural constituent of ribosome"/>
    <property type="evidence" value="ECO:0007669"/>
    <property type="project" value="InterPro"/>
</dbReference>
<dbReference type="EMBL" id="ML978137">
    <property type="protein sequence ID" value="KAF2093723.1"/>
    <property type="molecule type" value="Genomic_DNA"/>
</dbReference>
<dbReference type="PANTHER" id="PTHR23321:SF26">
    <property type="entry name" value="SMALL RIBOSOMAL SUBUNIT PROTEIN US15M"/>
    <property type="match status" value="1"/>
</dbReference>
<dbReference type="CDD" id="cd00353">
    <property type="entry name" value="Ribosomal_S15p_S13e"/>
    <property type="match status" value="1"/>
</dbReference>
<dbReference type="PANTHER" id="PTHR23321">
    <property type="entry name" value="RIBOSOMAL PROTEIN S15, BACTERIAL AND ORGANELLAR"/>
    <property type="match status" value="1"/>
</dbReference>
<dbReference type="InterPro" id="IPR005290">
    <property type="entry name" value="Ribosomal_uS15_bac-type"/>
</dbReference>
<name>A0A9P4I586_9PEZI</name>
<organism evidence="5 6">
    <name type="scientific">Rhizodiscina lignyota</name>
    <dbReference type="NCBI Taxonomy" id="1504668"/>
    <lineage>
        <taxon>Eukaryota</taxon>
        <taxon>Fungi</taxon>
        <taxon>Dikarya</taxon>
        <taxon>Ascomycota</taxon>
        <taxon>Pezizomycotina</taxon>
        <taxon>Dothideomycetes</taxon>
        <taxon>Pleosporomycetidae</taxon>
        <taxon>Aulographales</taxon>
        <taxon>Rhizodiscinaceae</taxon>
        <taxon>Rhizodiscina</taxon>
    </lineage>
</organism>
<comment type="similarity">
    <text evidence="1">Belongs to the universal ribosomal protein uS15 family.</text>
</comment>
<dbReference type="GO" id="GO:1990904">
    <property type="term" value="C:ribonucleoprotein complex"/>
    <property type="evidence" value="ECO:0007669"/>
    <property type="project" value="UniProtKB-KW"/>
</dbReference>
<evidence type="ECO:0000256" key="3">
    <source>
        <dbReference type="ARBA" id="ARBA00023274"/>
    </source>
</evidence>
<feature type="compositionally biased region" description="Polar residues" evidence="4">
    <location>
        <begin position="12"/>
        <end position="22"/>
    </location>
</feature>
<proteinExistence type="inferred from homology"/>
<dbReference type="SUPFAM" id="SSF47060">
    <property type="entry name" value="S15/NS1 RNA-binding domain"/>
    <property type="match status" value="1"/>
</dbReference>
<evidence type="ECO:0000313" key="6">
    <source>
        <dbReference type="Proteomes" id="UP000799772"/>
    </source>
</evidence>
<reference evidence="5" key="1">
    <citation type="journal article" date="2020" name="Stud. Mycol.">
        <title>101 Dothideomycetes genomes: a test case for predicting lifestyles and emergence of pathogens.</title>
        <authorList>
            <person name="Haridas S."/>
            <person name="Albert R."/>
            <person name="Binder M."/>
            <person name="Bloem J."/>
            <person name="Labutti K."/>
            <person name="Salamov A."/>
            <person name="Andreopoulos B."/>
            <person name="Baker S."/>
            <person name="Barry K."/>
            <person name="Bills G."/>
            <person name="Bluhm B."/>
            <person name="Cannon C."/>
            <person name="Castanera R."/>
            <person name="Culley D."/>
            <person name="Daum C."/>
            <person name="Ezra D."/>
            <person name="Gonzalez J."/>
            <person name="Henrissat B."/>
            <person name="Kuo A."/>
            <person name="Liang C."/>
            <person name="Lipzen A."/>
            <person name="Lutzoni F."/>
            <person name="Magnuson J."/>
            <person name="Mondo S."/>
            <person name="Nolan M."/>
            <person name="Ohm R."/>
            <person name="Pangilinan J."/>
            <person name="Park H.-J."/>
            <person name="Ramirez L."/>
            <person name="Alfaro M."/>
            <person name="Sun H."/>
            <person name="Tritt A."/>
            <person name="Yoshinaga Y."/>
            <person name="Zwiers L.-H."/>
            <person name="Turgeon B."/>
            <person name="Goodwin S."/>
            <person name="Spatafora J."/>
            <person name="Crous P."/>
            <person name="Grigoriev I."/>
        </authorList>
    </citation>
    <scope>NUCLEOTIDE SEQUENCE</scope>
    <source>
        <strain evidence="5">CBS 133067</strain>
    </source>
</reference>
<evidence type="ECO:0000256" key="2">
    <source>
        <dbReference type="ARBA" id="ARBA00022980"/>
    </source>
</evidence>
<evidence type="ECO:0008006" key="7">
    <source>
        <dbReference type="Google" id="ProtNLM"/>
    </source>
</evidence>
<protein>
    <recommendedName>
        <fullName evidence="7">Ribosomal protein S15</fullName>
    </recommendedName>
</protein>
<dbReference type="InterPro" id="IPR009068">
    <property type="entry name" value="uS15_NS1_RNA-bd_sf"/>
</dbReference>
<dbReference type="InterPro" id="IPR000589">
    <property type="entry name" value="Ribosomal_uS15"/>
</dbReference>
<keyword evidence="3" id="KW-0687">Ribonucleoprotein</keyword>
<feature type="region of interest" description="Disordered" evidence="4">
    <location>
        <begin position="1"/>
        <end position="25"/>
    </location>
</feature>
<keyword evidence="2" id="KW-0689">Ribosomal protein</keyword>
<evidence type="ECO:0000313" key="5">
    <source>
        <dbReference type="EMBL" id="KAF2093723.1"/>
    </source>
</evidence>
<dbReference type="GO" id="GO:0005840">
    <property type="term" value="C:ribosome"/>
    <property type="evidence" value="ECO:0007669"/>
    <property type="project" value="UniProtKB-KW"/>
</dbReference>
<dbReference type="Gene3D" id="1.10.287.10">
    <property type="entry name" value="S15/NS1, RNA-binding"/>
    <property type="match status" value="1"/>
</dbReference>
<comment type="caution">
    <text evidence="5">The sequence shown here is derived from an EMBL/GenBank/DDBJ whole genome shotgun (WGS) entry which is preliminary data.</text>
</comment>
<evidence type="ECO:0000256" key="4">
    <source>
        <dbReference type="SAM" id="MobiDB-lite"/>
    </source>
</evidence>
<sequence length="339" mass="37729">MPPRIPRFPCLRSSQAHQTPPTSFVLPFRSFTSTAPSHASTAQQKRRSRDPYILAQAAAKRAANQSRQEVLRKQRAAAYGDPVKGVTTPFLETFDTAGQELEGKEDKLETLKGSHLKHFLSASEIEQRLDESYVLSAPVPEKVLKAVPDLSANKPTAGTDSAEGELIKEHKARHDNATAAIVRIASLTNASSADRRRVNIQRSIDTFGRHNTDQTLPQRPVSLPAICRHHPDPAAWVAEETKKAEERRAANEKLRAGPDTGSSEVQIAILTAKIRTLSQFLESRGKGDKSNKRNLRLLVHRRQKLLKYLWRKEKGGPRWQHCVDSLGITDGAWKGEITL</sequence>
<dbReference type="AlphaFoldDB" id="A0A9P4I586"/>
<accession>A0A9P4I586</accession>
<gene>
    <name evidence="5" type="ORF">NA57DRAFT_47950</name>
</gene>
<dbReference type="SMART" id="SM01387">
    <property type="entry name" value="Ribosomal_S15"/>
    <property type="match status" value="1"/>
</dbReference>
<dbReference type="GO" id="GO:0005737">
    <property type="term" value="C:cytoplasm"/>
    <property type="evidence" value="ECO:0007669"/>
    <property type="project" value="UniProtKB-ARBA"/>
</dbReference>